<dbReference type="InterPro" id="IPR002577">
    <property type="entry name" value="HTH_HxlR"/>
</dbReference>
<evidence type="ECO:0000256" key="3">
    <source>
        <dbReference type="ARBA" id="ARBA00023163"/>
    </source>
</evidence>
<dbReference type="Proteomes" id="UP000431092">
    <property type="component" value="Unassembled WGS sequence"/>
</dbReference>
<dbReference type="InterPro" id="IPR036388">
    <property type="entry name" value="WH-like_DNA-bd_sf"/>
</dbReference>
<keyword evidence="6" id="KW-1185">Reference proteome</keyword>
<sequence>MPGYGQFCPVAKAMEVLDERWTILIVREMLLGSRHFNELRRGVPRMSPALLSKRLKSLERSGVLTRTVERTQVGYDLTPAGRELVGVVNDLAAWGMRWIGELGDDDLDPHLLMWDIRRTIPVDKWPRVRTTVAIRFLDVAPAERHWWVVVASGEADICDVDPGYQVDVDVQTTLRVLTRIWRGELSWVHAIGHGSVVADGPARRELPTWFGDSRIAQQMHALGGA</sequence>
<accession>A0A6I3IG41</accession>
<dbReference type="EMBL" id="WLVL01000050">
    <property type="protein sequence ID" value="MTB73258.1"/>
    <property type="molecule type" value="Genomic_DNA"/>
</dbReference>
<name>A0A6I3IG41_9MICO</name>
<dbReference type="PANTHER" id="PTHR33204">
    <property type="entry name" value="TRANSCRIPTIONAL REGULATOR, MARR FAMILY"/>
    <property type="match status" value="1"/>
</dbReference>
<dbReference type="CDD" id="cd00090">
    <property type="entry name" value="HTH_ARSR"/>
    <property type="match status" value="1"/>
</dbReference>
<evidence type="ECO:0000256" key="2">
    <source>
        <dbReference type="ARBA" id="ARBA00023125"/>
    </source>
</evidence>
<dbReference type="InterPro" id="IPR036390">
    <property type="entry name" value="WH_DNA-bd_sf"/>
</dbReference>
<dbReference type="AlphaFoldDB" id="A0A6I3IG41"/>
<proteinExistence type="predicted"/>
<evidence type="ECO:0000259" key="4">
    <source>
        <dbReference type="PROSITE" id="PS51118"/>
    </source>
</evidence>
<keyword evidence="2" id="KW-0238">DNA-binding</keyword>
<dbReference type="SUPFAM" id="SSF46785">
    <property type="entry name" value="Winged helix' DNA-binding domain"/>
    <property type="match status" value="1"/>
</dbReference>
<evidence type="ECO:0000313" key="6">
    <source>
        <dbReference type="Proteomes" id="UP000431092"/>
    </source>
</evidence>
<keyword evidence="1" id="KW-0805">Transcription regulation</keyword>
<dbReference type="GO" id="GO:0003677">
    <property type="term" value="F:DNA binding"/>
    <property type="evidence" value="ECO:0007669"/>
    <property type="project" value="UniProtKB-KW"/>
</dbReference>
<dbReference type="PANTHER" id="PTHR33204:SF18">
    <property type="entry name" value="TRANSCRIPTIONAL REGULATORY PROTEIN"/>
    <property type="match status" value="1"/>
</dbReference>
<reference evidence="5 6" key="1">
    <citation type="submission" date="2019-11" db="EMBL/GenBank/DDBJ databases">
        <title>Whole genome sequencing identifies a novel species of the genus Arsenicicoccus isolated from human blood.</title>
        <authorList>
            <person name="Jeong J.H."/>
            <person name="Kweon O.J."/>
            <person name="Kim H.R."/>
            <person name="Kim T.-H."/>
            <person name="Ha S.-M."/>
            <person name="Lee M.-K."/>
        </authorList>
    </citation>
    <scope>NUCLEOTIDE SEQUENCE [LARGE SCALE GENOMIC DNA]</scope>
    <source>
        <strain evidence="5 6">MKL-02</strain>
    </source>
</reference>
<dbReference type="PROSITE" id="PS51118">
    <property type="entry name" value="HTH_HXLR"/>
    <property type="match status" value="1"/>
</dbReference>
<comment type="caution">
    <text evidence="5">The sequence shown here is derived from an EMBL/GenBank/DDBJ whole genome shotgun (WGS) entry which is preliminary data.</text>
</comment>
<organism evidence="5 6">
    <name type="scientific">Arsenicicoccus cauae</name>
    <dbReference type="NCBI Taxonomy" id="2663847"/>
    <lineage>
        <taxon>Bacteria</taxon>
        <taxon>Bacillati</taxon>
        <taxon>Actinomycetota</taxon>
        <taxon>Actinomycetes</taxon>
        <taxon>Micrococcales</taxon>
        <taxon>Intrasporangiaceae</taxon>
        <taxon>Arsenicicoccus</taxon>
    </lineage>
</organism>
<evidence type="ECO:0000256" key="1">
    <source>
        <dbReference type="ARBA" id="ARBA00023015"/>
    </source>
</evidence>
<dbReference type="SUPFAM" id="SSF55718">
    <property type="entry name" value="SCP-like"/>
    <property type="match status" value="1"/>
</dbReference>
<dbReference type="RefSeq" id="WP_154594523.1">
    <property type="nucleotide sequence ID" value="NZ_WLVL01000050.1"/>
</dbReference>
<evidence type="ECO:0000313" key="5">
    <source>
        <dbReference type="EMBL" id="MTB73258.1"/>
    </source>
</evidence>
<dbReference type="InterPro" id="IPR011991">
    <property type="entry name" value="ArsR-like_HTH"/>
</dbReference>
<dbReference type="Pfam" id="PF01638">
    <property type="entry name" value="HxlR"/>
    <property type="match status" value="1"/>
</dbReference>
<dbReference type="Gene3D" id="1.10.10.10">
    <property type="entry name" value="Winged helix-like DNA-binding domain superfamily/Winged helix DNA-binding domain"/>
    <property type="match status" value="1"/>
</dbReference>
<keyword evidence="3" id="KW-0804">Transcription</keyword>
<gene>
    <name evidence="5" type="ORF">GGG17_15065</name>
</gene>
<dbReference type="InterPro" id="IPR036527">
    <property type="entry name" value="SCP2_sterol-bd_dom_sf"/>
</dbReference>
<feature type="domain" description="HTH hxlR-type" evidence="4">
    <location>
        <begin position="8"/>
        <end position="103"/>
    </location>
</feature>
<protein>
    <submittedName>
        <fullName evidence="5">Transcriptional regulator</fullName>
    </submittedName>
</protein>